<sequence length="64" mass="7253">MYFMASEIAERASISLPEALAALAELRKSRAVTCRAGFKGKAHERVWQLKDIKRVLSKFHSNFS</sequence>
<dbReference type="EMBL" id="BBMN01000020">
    <property type="protein sequence ID" value="GAL07875.1"/>
    <property type="molecule type" value="Genomic_DNA"/>
</dbReference>
<dbReference type="AlphaFoldDB" id="A0A090QXD6"/>
<reference evidence="1 2" key="1">
    <citation type="journal article" date="2014" name="Genome Announc.">
        <title>Draft Genome Sequences of Two Vibrionaceae Species, Vibrio ponticus C121 and Photobacterium aphoticum C119, Isolated as Coral Reef Microbiota.</title>
        <authorList>
            <person name="Al-saari N."/>
            <person name="Meirelles P.M."/>
            <person name="Mino S."/>
            <person name="Suda W."/>
            <person name="Oshima K."/>
            <person name="Hattori M."/>
            <person name="Ohkuma M."/>
            <person name="Thompson F.L."/>
            <person name="Gomez-Gil B."/>
            <person name="Sawabe T."/>
            <person name="Sawabe T."/>
        </authorList>
    </citation>
    <scope>NUCLEOTIDE SEQUENCE [LARGE SCALE GENOMIC DNA]</scope>
    <source>
        <strain evidence="1 2">JCM 19237</strain>
    </source>
</reference>
<protein>
    <submittedName>
        <fullName evidence="1">Uncharacterized protein</fullName>
    </submittedName>
</protein>
<name>A0A090QXD6_9GAMM</name>
<organism evidence="1 2">
    <name type="scientific">Photobacterium aphoticum</name>
    <dbReference type="NCBI Taxonomy" id="754436"/>
    <lineage>
        <taxon>Bacteria</taxon>
        <taxon>Pseudomonadati</taxon>
        <taxon>Pseudomonadota</taxon>
        <taxon>Gammaproteobacteria</taxon>
        <taxon>Vibrionales</taxon>
        <taxon>Vibrionaceae</taxon>
        <taxon>Photobacterium</taxon>
    </lineage>
</organism>
<gene>
    <name evidence="1" type="ORF">JCM19237_255</name>
</gene>
<accession>A0A090QXD6</accession>
<proteinExistence type="predicted"/>
<evidence type="ECO:0000313" key="1">
    <source>
        <dbReference type="EMBL" id="GAL07875.1"/>
    </source>
</evidence>
<evidence type="ECO:0000313" key="2">
    <source>
        <dbReference type="Proteomes" id="UP000029227"/>
    </source>
</evidence>
<comment type="caution">
    <text evidence="1">The sequence shown here is derived from an EMBL/GenBank/DDBJ whole genome shotgun (WGS) entry which is preliminary data.</text>
</comment>
<dbReference type="STRING" id="754436.JCM19237_255"/>
<dbReference type="Proteomes" id="UP000029227">
    <property type="component" value="Unassembled WGS sequence"/>
</dbReference>